<dbReference type="EMBL" id="QUAH01000005">
    <property type="protein sequence ID" value="RFT16074.1"/>
    <property type="molecule type" value="Genomic_DNA"/>
</dbReference>
<dbReference type="InterPro" id="IPR029753">
    <property type="entry name" value="D-isomer_DH_CS"/>
</dbReference>
<evidence type="ECO:0000313" key="9">
    <source>
        <dbReference type="Proteomes" id="UP000257323"/>
    </source>
</evidence>
<evidence type="ECO:0000256" key="3">
    <source>
        <dbReference type="ARBA" id="ARBA00023002"/>
    </source>
</evidence>
<keyword evidence="3 5" id="KW-0560">Oxidoreductase</keyword>
<comment type="caution">
    <text evidence="8">The sequence shown here is derived from an EMBL/GenBank/DDBJ whole genome shotgun (WGS) entry which is preliminary data.</text>
</comment>
<dbReference type="Gene3D" id="3.40.50.720">
    <property type="entry name" value="NAD(P)-binding Rossmann-like Domain"/>
    <property type="match status" value="2"/>
</dbReference>
<evidence type="ECO:0000256" key="1">
    <source>
        <dbReference type="ARBA" id="ARBA00005854"/>
    </source>
</evidence>
<dbReference type="GO" id="GO:0016616">
    <property type="term" value="F:oxidoreductase activity, acting on the CH-OH group of donors, NAD or NADP as acceptor"/>
    <property type="evidence" value="ECO:0007669"/>
    <property type="project" value="InterPro"/>
</dbReference>
<gene>
    <name evidence="8" type="ORF">OP8BY_2080</name>
</gene>
<keyword evidence="4" id="KW-0520">NAD</keyword>
<proteinExistence type="inferred from homology"/>
<dbReference type="InterPro" id="IPR050857">
    <property type="entry name" value="D-2-hydroxyacid_DH"/>
</dbReference>
<name>A0A3E2BMY7_9BACT</name>
<dbReference type="PANTHER" id="PTHR42789">
    <property type="entry name" value="D-ISOMER SPECIFIC 2-HYDROXYACID DEHYDROGENASE FAMILY PROTEIN (AFU_ORTHOLOGUE AFUA_6G10090)"/>
    <property type="match status" value="1"/>
</dbReference>
<evidence type="ECO:0000256" key="4">
    <source>
        <dbReference type="ARBA" id="ARBA00023027"/>
    </source>
</evidence>
<sequence>MTKILVADTLDKEAVAELQKVPGFEVTVKTGLSETELVQIIPEFEVAVVRSATKITRPVIEAGKNLKLLIRAGIGLDNIDVAAAKEKGIEVANTPAATSISVAEHTLGLMLGAVRHHGPANLTMKQHKWEKKAFTGTELYGKTLGIIGFGRIGKEVARRALAFGMTVLAYDVIQIATDLPVKQVSLEELIKQADIITLHVPKTQKPILGEAEFAMMKDGVVIVNVARGGVVDEKALLQALNSGKVKAAALDVFEKEPPEDFSLIDHPRVTATPHLGAAAEEGQKRAGMEVVRILKEKFAKS</sequence>
<evidence type="ECO:0000259" key="7">
    <source>
        <dbReference type="Pfam" id="PF02826"/>
    </source>
</evidence>
<evidence type="ECO:0000256" key="2">
    <source>
        <dbReference type="ARBA" id="ARBA00022605"/>
    </source>
</evidence>
<dbReference type="InterPro" id="IPR036291">
    <property type="entry name" value="NAD(P)-bd_dom_sf"/>
</dbReference>
<dbReference type="SUPFAM" id="SSF52283">
    <property type="entry name" value="Formate/glycerate dehydrogenase catalytic domain-like"/>
    <property type="match status" value="1"/>
</dbReference>
<dbReference type="SUPFAM" id="SSF51735">
    <property type="entry name" value="NAD(P)-binding Rossmann-fold domains"/>
    <property type="match status" value="1"/>
</dbReference>
<feature type="domain" description="D-isomer specific 2-hydroxyacid dehydrogenase NAD-binding" evidence="7">
    <location>
        <begin position="107"/>
        <end position="276"/>
    </location>
</feature>
<dbReference type="CDD" id="cd05303">
    <property type="entry name" value="PGDH_2"/>
    <property type="match status" value="1"/>
</dbReference>
<dbReference type="InterPro" id="IPR006139">
    <property type="entry name" value="D-isomer_2_OHA_DH_cat_dom"/>
</dbReference>
<dbReference type="Pfam" id="PF02826">
    <property type="entry name" value="2-Hacid_dh_C"/>
    <property type="match status" value="1"/>
</dbReference>
<dbReference type="PROSITE" id="PS00671">
    <property type="entry name" value="D_2_HYDROXYACID_DH_3"/>
    <property type="match status" value="1"/>
</dbReference>
<dbReference type="PROSITE" id="PS00065">
    <property type="entry name" value="D_2_HYDROXYACID_DH_1"/>
    <property type="match status" value="1"/>
</dbReference>
<evidence type="ECO:0000259" key="6">
    <source>
        <dbReference type="Pfam" id="PF00389"/>
    </source>
</evidence>
<reference evidence="8 9" key="1">
    <citation type="submission" date="2018-08" db="EMBL/GenBank/DDBJ databases">
        <title>Genome analysis of the thermophilic bacterium of the candidate phylum Aminicenantes from deep subsurface aquifer revealed its physiology and ecological role.</title>
        <authorList>
            <person name="Kadnikov V.V."/>
            <person name="Mardanov A.V."/>
            <person name="Beletsky A.V."/>
            <person name="Karnachuk O.V."/>
            <person name="Ravin N.V."/>
        </authorList>
    </citation>
    <scope>NUCLEOTIDE SEQUENCE [LARGE SCALE GENOMIC DNA]</scope>
    <source>
        <strain evidence="8">BY38</strain>
    </source>
</reference>
<dbReference type="FunFam" id="3.40.50.720:FF:000021">
    <property type="entry name" value="D-3-phosphoglycerate dehydrogenase"/>
    <property type="match status" value="1"/>
</dbReference>
<dbReference type="GO" id="GO:0008652">
    <property type="term" value="P:amino acid biosynthetic process"/>
    <property type="evidence" value="ECO:0007669"/>
    <property type="project" value="UniProtKB-KW"/>
</dbReference>
<dbReference type="Pfam" id="PF00389">
    <property type="entry name" value="2-Hacid_dh"/>
    <property type="match status" value="1"/>
</dbReference>
<evidence type="ECO:0000256" key="5">
    <source>
        <dbReference type="RuleBase" id="RU003719"/>
    </source>
</evidence>
<organism evidence="8 9">
    <name type="scientific">Candidatus Saccharicenans subterraneus</name>
    <dbReference type="NCBI Taxonomy" id="2508984"/>
    <lineage>
        <taxon>Bacteria</taxon>
        <taxon>Candidatus Aminicenantota</taxon>
        <taxon>Candidatus Aminicenantia</taxon>
        <taxon>Candidatus Aminicenantales</taxon>
        <taxon>Candidatus Saccharicenantaceae</taxon>
        <taxon>Candidatus Saccharicenans</taxon>
    </lineage>
</organism>
<dbReference type="InterPro" id="IPR006140">
    <property type="entry name" value="D-isomer_DH_NAD-bd"/>
</dbReference>
<comment type="similarity">
    <text evidence="1 5">Belongs to the D-isomer specific 2-hydroxyacid dehydrogenase family.</text>
</comment>
<keyword evidence="2" id="KW-0028">Amino-acid biosynthesis</keyword>
<dbReference type="AlphaFoldDB" id="A0A3E2BMY7"/>
<dbReference type="Proteomes" id="UP000257323">
    <property type="component" value="Unassembled WGS sequence"/>
</dbReference>
<evidence type="ECO:0000313" key="8">
    <source>
        <dbReference type="EMBL" id="RFT16074.1"/>
    </source>
</evidence>
<dbReference type="GO" id="GO:0051287">
    <property type="term" value="F:NAD binding"/>
    <property type="evidence" value="ECO:0007669"/>
    <property type="project" value="InterPro"/>
</dbReference>
<feature type="domain" description="D-isomer specific 2-hydroxyacid dehydrogenase catalytic" evidence="6">
    <location>
        <begin position="4"/>
        <end position="294"/>
    </location>
</feature>
<dbReference type="InterPro" id="IPR029752">
    <property type="entry name" value="D-isomer_DH_CS1"/>
</dbReference>
<accession>A0A3E2BMY7</accession>
<dbReference type="PANTHER" id="PTHR42789:SF1">
    <property type="entry name" value="D-ISOMER SPECIFIC 2-HYDROXYACID DEHYDROGENASE FAMILY PROTEIN (AFU_ORTHOLOGUE AFUA_6G10090)"/>
    <property type="match status" value="1"/>
</dbReference>
<protein>
    <submittedName>
        <fullName evidence="8">D-3-phosphoglycerate dehydrogenase</fullName>
    </submittedName>
</protein>